<evidence type="ECO:0000256" key="7">
    <source>
        <dbReference type="ARBA" id="ARBA00023209"/>
    </source>
</evidence>
<proteinExistence type="inferred from homology"/>
<dbReference type="GO" id="GO:0016301">
    <property type="term" value="F:kinase activity"/>
    <property type="evidence" value="ECO:0007669"/>
    <property type="project" value="UniProtKB-KW"/>
</dbReference>
<keyword evidence="4" id="KW-0547">Nucleotide-binding</keyword>
<dbReference type="SUPFAM" id="SSF111331">
    <property type="entry name" value="NAD kinase/diacylglycerol kinase-like"/>
    <property type="match status" value="1"/>
</dbReference>
<dbReference type="Gene3D" id="2.60.200.40">
    <property type="match status" value="1"/>
</dbReference>
<keyword evidence="6" id="KW-0067">ATP-binding</keyword>
<evidence type="ECO:0000256" key="1">
    <source>
        <dbReference type="ARBA" id="ARBA00001946"/>
    </source>
</evidence>
<dbReference type="GO" id="GO:0005524">
    <property type="term" value="F:ATP binding"/>
    <property type="evidence" value="ECO:0007669"/>
    <property type="project" value="UniProtKB-KW"/>
</dbReference>
<evidence type="ECO:0000256" key="8">
    <source>
        <dbReference type="ARBA" id="ARBA00023264"/>
    </source>
</evidence>
<dbReference type="InterPro" id="IPR050187">
    <property type="entry name" value="Lipid_Phosphate_FormReg"/>
</dbReference>
<dbReference type="EMBL" id="DWWA01000051">
    <property type="protein sequence ID" value="HJC73094.1"/>
    <property type="molecule type" value="Genomic_DNA"/>
</dbReference>
<dbReference type="PANTHER" id="PTHR12358">
    <property type="entry name" value="SPHINGOSINE KINASE"/>
    <property type="match status" value="1"/>
</dbReference>
<dbReference type="InterPro" id="IPR045540">
    <property type="entry name" value="YegS/DAGK_C"/>
</dbReference>
<dbReference type="PROSITE" id="PS50146">
    <property type="entry name" value="DAGK"/>
    <property type="match status" value="1"/>
</dbReference>
<reference evidence="10" key="1">
    <citation type="journal article" date="2021" name="PeerJ">
        <title>Extensive microbial diversity within the chicken gut microbiome revealed by metagenomics and culture.</title>
        <authorList>
            <person name="Gilroy R."/>
            <person name="Ravi A."/>
            <person name="Getino M."/>
            <person name="Pursley I."/>
            <person name="Horton D.L."/>
            <person name="Alikhan N.F."/>
            <person name="Baker D."/>
            <person name="Gharbi K."/>
            <person name="Hall N."/>
            <person name="Watson M."/>
            <person name="Adriaenssens E.M."/>
            <person name="Foster-Nyarko E."/>
            <person name="Jarju S."/>
            <person name="Secka A."/>
            <person name="Antonio M."/>
            <person name="Oren A."/>
            <person name="Chaudhuri R.R."/>
            <person name="La Ragione R."/>
            <person name="Hildebrand F."/>
            <person name="Pallen M.J."/>
        </authorList>
    </citation>
    <scope>NUCLEOTIDE SEQUENCE</scope>
    <source>
        <strain evidence="10">5933</strain>
    </source>
</reference>
<accession>A0A9D2Q591</accession>
<dbReference type="Pfam" id="PF00781">
    <property type="entry name" value="DAGK_cat"/>
    <property type="match status" value="1"/>
</dbReference>
<dbReference type="InterPro" id="IPR001206">
    <property type="entry name" value="Diacylglycerol_kinase_cat_dom"/>
</dbReference>
<organism evidence="10 11">
    <name type="scientific">Candidatus Ruthenibacterium merdavium</name>
    <dbReference type="NCBI Taxonomy" id="2838752"/>
    <lineage>
        <taxon>Bacteria</taxon>
        <taxon>Bacillati</taxon>
        <taxon>Bacillota</taxon>
        <taxon>Clostridia</taxon>
        <taxon>Eubacteriales</taxon>
        <taxon>Oscillospiraceae</taxon>
        <taxon>Ruthenibacterium</taxon>
    </lineage>
</organism>
<evidence type="ECO:0000256" key="5">
    <source>
        <dbReference type="ARBA" id="ARBA00022777"/>
    </source>
</evidence>
<gene>
    <name evidence="10" type="ORF">H9698_09930</name>
</gene>
<keyword evidence="5" id="KW-0418">Kinase</keyword>
<reference evidence="10" key="2">
    <citation type="submission" date="2021-04" db="EMBL/GenBank/DDBJ databases">
        <authorList>
            <person name="Gilroy R."/>
        </authorList>
    </citation>
    <scope>NUCLEOTIDE SEQUENCE</scope>
    <source>
        <strain evidence="10">5933</strain>
    </source>
</reference>
<protein>
    <submittedName>
        <fullName evidence="10">Protein BmrU</fullName>
    </submittedName>
</protein>
<dbReference type="InterPro" id="IPR017438">
    <property type="entry name" value="ATP-NAD_kinase_N"/>
</dbReference>
<evidence type="ECO:0000256" key="3">
    <source>
        <dbReference type="ARBA" id="ARBA00022679"/>
    </source>
</evidence>
<evidence type="ECO:0000259" key="9">
    <source>
        <dbReference type="PROSITE" id="PS50146"/>
    </source>
</evidence>
<comment type="similarity">
    <text evidence="2">Belongs to the diacylglycerol/lipid kinase family.</text>
</comment>
<keyword evidence="7" id="KW-0443">Lipid metabolism</keyword>
<dbReference type="Pfam" id="PF19279">
    <property type="entry name" value="YegS_C"/>
    <property type="match status" value="1"/>
</dbReference>
<keyword evidence="7" id="KW-0594">Phospholipid biosynthesis</keyword>
<dbReference type="Proteomes" id="UP000823918">
    <property type="component" value="Unassembled WGS sequence"/>
</dbReference>
<dbReference type="SMART" id="SM00046">
    <property type="entry name" value="DAGKc"/>
    <property type="match status" value="1"/>
</dbReference>
<dbReference type="Gene3D" id="3.40.50.10330">
    <property type="entry name" value="Probable inorganic polyphosphate/atp-NAD kinase, domain 1"/>
    <property type="match status" value="1"/>
</dbReference>
<name>A0A9D2Q591_9FIRM</name>
<dbReference type="AlphaFoldDB" id="A0A9D2Q591"/>
<comment type="caution">
    <text evidence="10">The sequence shown here is derived from an EMBL/GenBank/DDBJ whole genome shotgun (WGS) entry which is preliminary data.</text>
</comment>
<dbReference type="InterPro" id="IPR016064">
    <property type="entry name" value="NAD/diacylglycerol_kinase_sf"/>
</dbReference>
<keyword evidence="3" id="KW-0808">Transferase</keyword>
<evidence type="ECO:0000313" key="10">
    <source>
        <dbReference type="EMBL" id="HJC73094.1"/>
    </source>
</evidence>
<feature type="domain" description="DAGKc" evidence="9">
    <location>
        <begin position="1"/>
        <end position="131"/>
    </location>
</feature>
<evidence type="ECO:0000256" key="2">
    <source>
        <dbReference type="ARBA" id="ARBA00005983"/>
    </source>
</evidence>
<dbReference type="GO" id="GO:0008654">
    <property type="term" value="P:phospholipid biosynthetic process"/>
    <property type="evidence" value="ECO:0007669"/>
    <property type="project" value="UniProtKB-KW"/>
</dbReference>
<sequence length="325" mass="35616">MKHIFIVNPISGKADAGLYLVPDLLDAAKRNEIDYEILVTEYPGHAKDLALERARGEQAVRVYACGGDGTLNEVTEGVFLSQNPQAEIACVPCGSGNDFIRNFGEAEDFLNLDALIQGSGVGIDLMQTHKGVATAICSVGIDADIAYGIPRFRRVPLCGGHMAYNLSILQRLCTKMGRKMLVDLDGRRIEDEFLIATVCNGSYYGGGFCAAPQADMHDGWLDVILVKKISRMHLAGVLAKYKKGQHMDGDEVAQPYRSIMQHYRARHVRITPSDGKTAIVNIDGECRKERELRVQALSNAVRFVLPLHLYEKQNQTAHSASAAGI</sequence>
<evidence type="ECO:0000256" key="4">
    <source>
        <dbReference type="ARBA" id="ARBA00022741"/>
    </source>
</evidence>
<evidence type="ECO:0000256" key="6">
    <source>
        <dbReference type="ARBA" id="ARBA00022840"/>
    </source>
</evidence>
<keyword evidence="7" id="KW-0444">Lipid biosynthesis</keyword>
<keyword evidence="8" id="KW-1208">Phospholipid metabolism</keyword>
<dbReference type="PANTHER" id="PTHR12358:SF54">
    <property type="entry name" value="SPHINGOSINE KINASE RELATED PROTEIN"/>
    <property type="match status" value="1"/>
</dbReference>
<evidence type="ECO:0000313" key="11">
    <source>
        <dbReference type="Proteomes" id="UP000823918"/>
    </source>
</evidence>
<comment type="cofactor">
    <cofactor evidence="1">
        <name>Mg(2+)</name>
        <dbReference type="ChEBI" id="CHEBI:18420"/>
    </cofactor>
</comment>